<keyword evidence="10" id="KW-1185">Reference proteome</keyword>
<dbReference type="GO" id="GO:0042981">
    <property type="term" value="P:regulation of apoptotic process"/>
    <property type="evidence" value="ECO:0007669"/>
    <property type="project" value="InterPro"/>
</dbReference>
<feature type="domain" description="Apoptosis regulator Bcl-2 family BH4" evidence="7">
    <location>
        <begin position="7"/>
        <end position="33"/>
    </location>
</feature>
<keyword evidence="4 6" id="KW-0472">Membrane</keyword>
<dbReference type="SMART" id="SM00337">
    <property type="entry name" value="BCL"/>
    <property type="match status" value="1"/>
</dbReference>
<dbReference type="RefSeq" id="XP_030229770.1">
    <property type="nucleotide sequence ID" value="XM_030373910.1"/>
</dbReference>
<dbReference type="PRINTS" id="PR01862">
    <property type="entry name" value="BCL2FAMILY"/>
</dbReference>
<accession>A0A8C5B4N8</accession>
<dbReference type="RefSeq" id="XP_030229771.1">
    <property type="nucleotide sequence ID" value="XM_030373911.1"/>
</dbReference>
<reference evidence="9" key="2">
    <citation type="submission" date="2025-09" db="UniProtKB">
        <authorList>
            <consortium name="Ensembl"/>
        </authorList>
    </citation>
    <scope>IDENTIFICATION</scope>
</reference>
<dbReference type="PRINTS" id="PR01864">
    <property type="entry name" value="APOPREGBCLX"/>
</dbReference>
<evidence type="ECO:0000259" key="8">
    <source>
        <dbReference type="SMART" id="SM00337"/>
    </source>
</evidence>
<reference evidence="9" key="1">
    <citation type="submission" date="2025-08" db="UniProtKB">
        <authorList>
            <consortium name="Ensembl"/>
        </authorList>
    </citation>
    <scope>IDENTIFICATION</scope>
</reference>
<dbReference type="GO" id="GO:0001836">
    <property type="term" value="P:release of cytochrome c from mitochondria"/>
    <property type="evidence" value="ECO:0007669"/>
    <property type="project" value="TreeGrafter"/>
</dbReference>
<sequence>MSIDTSMSISNRELVFFFLSHKLSQRNYRPIPFQPEGADEGTDEDKSNRIGNNGLRLNDGNGNGQLAPSPTPQGTEAVRAALLESVEEFELRYTLAFSDLSSQLPITPATAYGSFESVMDEVFRDSINWGRIVGLFAFGGALCVECVEKEMSHMVPRVAEWMTRYLDDHIDHWIQSNGGWKHFAAVFGSDAAAGARRTRDSHRRWMLVGAVLLTGVLLGALLAKKHV</sequence>
<dbReference type="GeneID" id="115556694"/>
<dbReference type="Proteomes" id="UP000694546">
    <property type="component" value="Chromosome 13"/>
</dbReference>
<dbReference type="AlphaFoldDB" id="A0A8C5B4N8"/>
<dbReference type="SUPFAM" id="SSF56854">
    <property type="entry name" value="Bcl-2 inhibitors of programmed cell death"/>
    <property type="match status" value="1"/>
</dbReference>
<keyword evidence="6" id="KW-0812">Transmembrane</keyword>
<dbReference type="SMART" id="SM00265">
    <property type="entry name" value="BH4"/>
    <property type="match status" value="1"/>
</dbReference>
<feature type="region of interest" description="Disordered" evidence="5">
    <location>
        <begin position="29"/>
        <end position="74"/>
    </location>
</feature>
<dbReference type="OMA" id="MTMYLDE"/>
<dbReference type="InterPro" id="IPR003093">
    <property type="entry name" value="Bcl2_BH4"/>
</dbReference>
<dbReference type="Pfam" id="PF00452">
    <property type="entry name" value="Bcl-2"/>
    <property type="match status" value="1"/>
</dbReference>
<comment type="similarity">
    <text evidence="2">Belongs to the Bcl-2 family.</text>
</comment>
<feature type="domain" description="Bcl-2 Bcl-2 homology region 1-3" evidence="8">
    <location>
        <begin position="82"/>
        <end position="180"/>
    </location>
</feature>
<evidence type="ECO:0000256" key="5">
    <source>
        <dbReference type="SAM" id="MobiDB-lite"/>
    </source>
</evidence>
<feature type="compositionally biased region" description="Low complexity" evidence="5">
    <location>
        <begin position="49"/>
        <end position="60"/>
    </location>
</feature>
<dbReference type="PANTHER" id="PTHR11256">
    <property type="entry name" value="BCL-2 RELATED"/>
    <property type="match status" value="1"/>
</dbReference>
<evidence type="ECO:0000256" key="2">
    <source>
        <dbReference type="ARBA" id="ARBA00009458"/>
    </source>
</evidence>
<dbReference type="PANTHER" id="PTHR11256:SF12">
    <property type="entry name" value="BCL-2-LIKE PROTEIN 1"/>
    <property type="match status" value="1"/>
</dbReference>
<protein>
    <submittedName>
        <fullName evidence="9">Bcl-2-like protein 1</fullName>
    </submittedName>
</protein>
<feature type="transmembrane region" description="Helical" evidence="6">
    <location>
        <begin position="205"/>
        <end position="223"/>
    </location>
</feature>
<dbReference type="GO" id="GO:0008630">
    <property type="term" value="P:intrinsic apoptotic signaling pathway in response to DNA damage"/>
    <property type="evidence" value="ECO:0007669"/>
    <property type="project" value="TreeGrafter"/>
</dbReference>
<dbReference type="GO" id="GO:0005741">
    <property type="term" value="C:mitochondrial outer membrane"/>
    <property type="evidence" value="ECO:0007669"/>
    <property type="project" value="TreeGrafter"/>
</dbReference>
<evidence type="ECO:0000256" key="3">
    <source>
        <dbReference type="ARBA" id="ARBA00022703"/>
    </source>
</evidence>
<name>A0A8C5B4N8_GADMO</name>
<dbReference type="Ensembl" id="ENSGMOT00000069707.1">
    <property type="protein sequence ID" value="ENSGMOP00000040094.1"/>
    <property type="gene ID" value="ENSGMOG00000025656.1"/>
</dbReference>
<dbReference type="PROSITE" id="PS50062">
    <property type="entry name" value="BCL2_FAMILY"/>
    <property type="match status" value="1"/>
</dbReference>
<gene>
    <name evidence="9" type="primary">LOC115556694</name>
</gene>
<organism evidence="9 10">
    <name type="scientific">Gadus morhua</name>
    <name type="common">Atlantic cod</name>
    <dbReference type="NCBI Taxonomy" id="8049"/>
    <lineage>
        <taxon>Eukaryota</taxon>
        <taxon>Metazoa</taxon>
        <taxon>Chordata</taxon>
        <taxon>Craniata</taxon>
        <taxon>Vertebrata</taxon>
        <taxon>Euteleostomi</taxon>
        <taxon>Actinopterygii</taxon>
        <taxon>Neopterygii</taxon>
        <taxon>Teleostei</taxon>
        <taxon>Neoteleostei</taxon>
        <taxon>Acanthomorphata</taxon>
        <taxon>Zeiogadaria</taxon>
        <taxon>Gadariae</taxon>
        <taxon>Gadiformes</taxon>
        <taxon>Gadoidei</taxon>
        <taxon>Gadidae</taxon>
        <taxon>Gadus</taxon>
    </lineage>
</organism>
<comment type="subcellular location">
    <subcellularLocation>
        <location evidence="1">Membrane</location>
    </subcellularLocation>
</comment>
<dbReference type="InterPro" id="IPR002475">
    <property type="entry name" value="Bcl2-like"/>
</dbReference>
<dbReference type="Gene3D" id="1.10.437.10">
    <property type="entry name" value="Blc2-like"/>
    <property type="match status" value="1"/>
</dbReference>
<dbReference type="InterPro" id="IPR046371">
    <property type="entry name" value="Bcl-2_BH1-3"/>
</dbReference>
<dbReference type="Pfam" id="PF02180">
    <property type="entry name" value="BH4"/>
    <property type="match status" value="1"/>
</dbReference>
<dbReference type="GO" id="GO:0051400">
    <property type="term" value="F:BH domain binding"/>
    <property type="evidence" value="ECO:0007669"/>
    <property type="project" value="TreeGrafter"/>
</dbReference>
<keyword evidence="3" id="KW-0053">Apoptosis</keyword>
<proteinExistence type="inferred from homology"/>
<dbReference type="GeneTree" id="ENSGT01130000278332"/>
<evidence type="ECO:0000313" key="9">
    <source>
        <dbReference type="Ensembl" id="ENSGMOP00000040094.1"/>
    </source>
</evidence>
<dbReference type="InterPro" id="IPR026298">
    <property type="entry name" value="Bcl-2_fam"/>
</dbReference>
<evidence type="ECO:0000256" key="4">
    <source>
        <dbReference type="ARBA" id="ARBA00023136"/>
    </source>
</evidence>
<evidence type="ECO:0000256" key="6">
    <source>
        <dbReference type="SAM" id="Phobius"/>
    </source>
</evidence>
<dbReference type="InterPro" id="IPR036834">
    <property type="entry name" value="Bcl-2-like_sf"/>
</dbReference>
<dbReference type="CDD" id="cd06845">
    <property type="entry name" value="Bcl-2_like"/>
    <property type="match status" value="1"/>
</dbReference>
<evidence type="ECO:0000256" key="1">
    <source>
        <dbReference type="ARBA" id="ARBA00004370"/>
    </source>
</evidence>
<dbReference type="OrthoDB" id="6021377at2759"/>
<evidence type="ECO:0000259" key="7">
    <source>
        <dbReference type="SMART" id="SM00265"/>
    </source>
</evidence>
<dbReference type="GO" id="GO:0097192">
    <property type="term" value="P:extrinsic apoptotic signaling pathway in absence of ligand"/>
    <property type="evidence" value="ECO:0007669"/>
    <property type="project" value="TreeGrafter"/>
</dbReference>
<dbReference type="InterPro" id="IPR013279">
    <property type="entry name" value="Apop_reg_BclX"/>
</dbReference>
<keyword evidence="6" id="KW-1133">Transmembrane helix</keyword>
<evidence type="ECO:0000313" key="10">
    <source>
        <dbReference type="Proteomes" id="UP000694546"/>
    </source>
</evidence>